<dbReference type="AlphaFoldDB" id="A0A9D9ENY2"/>
<dbReference type="CDD" id="cd03498">
    <property type="entry name" value="SQR_TypeB_2_TM"/>
    <property type="match status" value="1"/>
</dbReference>
<sequence>MANIFTSSIGKKLIMSISGLFLIIFLLLHLTINFFSVIDACSNSFGSPDGLFALGCEFMATPVVTVMVPVLAFGFIIHIIYACYLTYNNIQTRGGYNRYEVASKARTESWASKNMLVLGIIVLGFIAFHLTHFWDEMQLREFMGQEAEDPYLLLTTTFGRWWMVLLYIIWFGALWFHLTHGFWSAFQTIGWSNKLWEKRLKVIGYIFATIIFLGFTTVAVNAFIQAI</sequence>
<feature type="transmembrane region" description="Helical" evidence="1">
    <location>
        <begin position="115"/>
        <end position="134"/>
    </location>
</feature>
<dbReference type="InterPro" id="IPR011138">
    <property type="entry name" value="Cytochrome_b-558"/>
</dbReference>
<accession>A0A9D9ENY2</accession>
<dbReference type="EMBL" id="JADIMI010000014">
    <property type="protein sequence ID" value="MBO8451581.1"/>
    <property type="molecule type" value="Genomic_DNA"/>
</dbReference>
<feature type="transmembrane region" description="Helical" evidence="1">
    <location>
        <begin position="203"/>
        <end position="224"/>
    </location>
</feature>
<dbReference type="Gene3D" id="1.20.1300.10">
    <property type="entry name" value="Fumarate reductase/succinate dehydrogenase, transmembrane subunit"/>
    <property type="match status" value="1"/>
</dbReference>
<reference evidence="2" key="2">
    <citation type="journal article" date="2021" name="PeerJ">
        <title>Extensive microbial diversity within the chicken gut microbiome revealed by metagenomics and culture.</title>
        <authorList>
            <person name="Gilroy R."/>
            <person name="Ravi A."/>
            <person name="Getino M."/>
            <person name="Pursley I."/>
            <person name="Horton D.L."/>
            <person name="Alikhan N.F."/>
            <person name="Baker D."/>
            <person name="Gharbi K."/>
            <person name="Hall N."/>
            <person name="Watson M."/>
            <person name="Adriaenssens E.M."/>
            <person name="Foster-Nyarko E."/>
            <person name="Jarju S."/>
            <person name="Secka A."/>
            <person name="Antonio M."/>
            <person name="Oren A."/>
            <person name="Chaudhuri R.R."/>
            <person name="La Ragione R."/>
            <person name="Hildebrand F."/>
            <person name="Pallen M.J."/>
        </authorList>
    </citation>
    <scope>NUCLEOTIDE SEQUENCE</scope>
    <source>
        <strain evidence="2">B1-20833</strain>
    </source>
</reference>
<keyword evidence="1" id="KW-1133">Transmembrane helix</keyword>
<name>A0A9D9ENY2_9BACT</name>
<dbReference type="GO" id="GO:0016020">
    <property type="term" value="C:membrane"/>
    <property type="evidence" value="ECO:0007669"/>
    <property type="project" value="InterPro"/>
</dbReference>
<feature type="transmembrane region" description="Helical" evidence="1">
    <location>
        <begin position="12"/>
        <end position="38"/>
    </location>
</feature>
<evidence type="ECO:0000256" key="1">
    <source>
        <dbReference type="SAM" id="Phobius"/>
    </source>
</evidence>
<proteinExistence type="predicted"/>
<gene>
    <name evidence="2" type="ORF">IAC06_01685</name>
</gene>
<comment type="caution">
    <text evidence="2">The sequence shown here is derived from an EMBL/GenBank/DDBJ whole genome shotgun (WGS) entry which is preliminary data.</text>
</comment>
<evidence type="ECO:0000313" key="2">
    <source>
        <dbReference type="EMBL" id="MBO8451581.1"/>
    </source>
</evidence>
<reference evidence="2" key="1">
    <citation type="submission" date="2020-10" db="EMBL/GenBank/DDBJ databases">
        <authorList>
            <person name="Gilroy R."/>
        </authorList>
    </citation>
    <scope>NUCLEOTIDE SEQUENCE</scope>
    <source>
        <strain evidence="2">B1-20833</strain>
    </source>
</reference>
<dbReference type="NCBIfam" id="TIGR02046">
    <property type="entry name" value="sdhC_b558_fam"/>
    <property type="match status" value="1"/>
</dbReference>
<keyword evidence="1" id="KW-0472">Membrane</keyword>
<feature type="transmembrane region" description="Helical" evidence="1">
    <location>
        <begin position="58"/>
        <end position="84"/>
    </location>
</feature>
<feature type="transmembrane region" description="Helical" evidence="1">
    <location>
        <begin position="161"/>
        <end position="183"/>
    </location>
</feature>
<organism evidence="2 3">
    <name type="scientific">Candidatus Cryptobacteroides intestinavium</name>
    <dbReference type="NCBI Taxonomy" id="2840766"/>
    <lineage>
        <taxon>Bacteria</taxon>
        <taxon>Pseudomonadati</taxon>
        <taxon>Bacteroidota</taxon>
        <taxon>Bacteroidia</taxon>
        <taxon>Bacteroidales</taxon>
        <taxon>Candidatus Cryptobacteroides</taxon>
    </lineage>
</organism>
<evidence type="ECO:0000313" key="3">
    <source>
        <dbReference type="Proteomes" id="UP000823661"/>
    </source>
</evidence>
<dbReference type="Proteomes" id="UP000823661">
    <property type="component" value="Unassembled WGS sequence"/>
</dbReference>
<dbReference type="InterPro" id="IPR034804">
    <property type="entry name" value="SQR/QFR_C/D"/>
</dbReference>
<keyword evidence="1" id="KW-0812">Transmembrane</keyword>
<dbReference type="SUPFAM" id="SSF81343">
    <property type="entry name" value="Fumarate reductase respiratory complex transmembrane subunits"/>
    <property type="match status" value="1"/>
</dbReference>
<protein>
    <submittedName>
        <fullName evidence="2">Succinate dehydrogenase cytochrome b subunit</fullName>
    </submittedName>
</protein>